<accession>A0A1C1CBU9</accession>
<reference evidence="3" key="1">
    <citation type="submission" date="2015-07" db="EMBL/GenBank/DDBJ databases">
        <authorList>
            <person name="Teixeira M.M."/>
            <person name="Souza R.C."/>
            <person name="Almeida L.G."/>
            <person name="Vicente V.A."/>
            <person name="de Hoog S."/>
            <person name="Bocca A.L."/>
            <person name="de Almeida S.R."/>
            <person name="Vasconcelos A.T."/>
            <person name="Felipe M.S."/>
        </authorList>
    </citation>
    <scope>NUCLEOTIDE SEQUENCE [LARGE SCALE GENOMIC DNA]</scope>
    <source>
        <strain evidence="3">KSF</strain>
    </source>
</reference>
<feature type="compositionally biased region" description="Polar residues" evidence="1">
    <location>
        <begin position="576"/>
        <end position="594"/>
    </location>
</feature>
<dbReference type="PANTHER" id="PTHR42068:SF1">
    <property type="entry name" value="YALI0B18964P"/>
    <property type="match status" value="1"/>
</dbReference>
<organism evidence="2 3">
    <name type="scientific">Cladophialophora carrionii</name>
    <dbReference type="NCBI Taxonomy" id="86049"/>
    <lineage>
        <taxon>Eukaryota</taxon>
        <taxon>Fungi</taxon>
        <taxon>Dikarya</taxon>
        <taxon>Ascomycota</taxon>
        <taxon>Pezizomycotina</taxon>
        <taxon>Eurotiomycetes</taxon>
        <taxon>Chaetothyriomycetidae</taxon>
        <taxon>Chaetothyriales</taxon>
        <taxon>Herpotrichiellaceae</taxon>
        <taxon>Cladophialophora</taxon>
    </lineage>
</organism>
<feature type="compositionally biased region" description="Basic and acidic residues" evidence="1">
    <location>
        <begin position="441"/>
        <end position="453"/>
    </location>
</feature>
<feature type="compositionally biased region" description="Low complexity" evidence="1">
    <location>
        <begin position="119"/>
        <end position="137"/>
    </location>
</feature>
<dbReference type="VEuPathDB" id="FungiDB:CLCR_00369"/>
<keyword evidence="3" id="KW-1185">Reference proteome</keyword>
<dbReference type="Proteomes" id="UP000094526">
    <property type="component" value="Unassembled WGS sequence"/>
</dbReference>
<gene>
    <name evidence="2" type="ORF">CLCR_00369</name>
</gene>
<feature type="compositionally biased region" description="Polar residues" evidence="1">
    <location>
        <begin position="206"/>
        <end position="215"/>
    </location>
</feature>
<dbReference type="EMBL" id="LGRB01000017">
    <property type="protein sequence ID" value="OCT45948.1"/>
    <property type="molecule type" value="Genomic_DNA"/>
</dbReference>
<dbReference type="OrthoDB" id="5396252at2759"/>
<dbReference type="VEuPathDB" id="FungiDB:G647_10058"/>
<comment type="caution">
    <text evidence="2">The sequence shown here is derived from an EMBL/GenBank/DDBJ whole genome shotgun (WGS) entry which is preliminary data.</text>
</comment>
<feature type="compositionally biased region" description="Polar residues" evidence="1">
    <location>
        <begin position="511"/>
        <end position="545"/>
    </location>
</feature>
<feature type="region of interest" description="Disordered" evidence="1">
    <location>
        <begin position="237"/>
        <end position="600"/>
    </location>
</feature>
<proteinExistence type="predicted"/>
<feature type="compositionally biased region" description="Polar residues" evidence="1">
    <location>
        <begin position="855"/>
        <end position="869"/>
    </location>
</feature>
<feature type="compositionally biased region" description="Polar residues" evidence="1">
    <location>
        <begin position="291"/>
        <end position="309"/>
    </location>
</feature>
<feature type="compositionally biased region" description="Acidic residues" evidence="1">
    <location>
        <begin position="466"/>
        <end position="475"/>
    </location>
</feature>
<feature type="region of interest" description="Disordered" evidence="1">
    <location>
        <begin position="849"/>
        <end position="921"/>
    </location>
</feature>
<dbReference type="AlphaFoldDB" id="A0A1C1CBU9"/>
<feature type="compositionally biased region" description="Polar residues" evidence="1">
    <location>
        <begin position="316"/>
        <end position="351"/>
    </location>
</feature>
<evidence type="ECO:0000313" key="3">
    <source>
        <dbReference type="Proteomes" id="UP000094526"/>
    </source>
</evidence>
<name>A0A1C1CBU9_9EURO</name>
<protein>
    <submittedName>
        <fullName evidence="2">Uncharacterized protein</fullName>
    </submittedName>
</protein>
<feature type="region of interest" description="Disordered" evidence="1">
    <location>
        <begin position="1"/>
        <end position="219"/>
    </location>
</feature>
<evidence type="ECO:0000313" key="2">
    <source>
        <dbReference type="EMBL" id="OCT45948.1"/>
    </source>
</evidence>
<evidence type="ECO:0000256" key="1">
    <source>
        <dbReference type="SAM" id="MobiDB-lite"/>
    </source>
</evidence>
<feature type="compositionally biased region" description="Polar residues" evidence="1">
    <location>
        <begin position="258"/>
        <end position="267"/>
    </location>
</feature>
<dbReference type="eggNOG" id="ENOG502S93S">
    <property type="taxonomic scope" value="Eukaryota"/>
</dbReference>
<dbReference type="STRING" id="86049.A0A1C1CBU9"/>
<sequence>MPIKLPRGFQRRKSSGHALDEVRSPPGESTFRVLERPASKGKSFDGGVHLRMTSTGGPMPPPKDHDGNGEVDIFAVGRPDASNRYAKETSLQTNEARLTLVSRGSGGTERSHSTAPYDSAASSARLSTSSTNPSSIDTKSDKNVQAPGTRPYNDIPVPPPASARPGFLRSPARTFSFGVVKGSRGSPTSPDAALPPLVNNRRNRTVTESTASTATPPKLFDSDLALENSELDAFGNMFDHIGSSPDPGPTRLIHQEVTDSSPVTSYPPTAYPGGSALRTSRAPPPHPIATDRSQAVESSPYSWNSQTSRDGLMRSPSPSTTITQGSPVKSREPATQTGRFGSMSELSTSMASRRPVGPKGTTQEGDLHPAPLSPTKSRESAPPSASSARDAMGLSPASESSATFDPVIAENAQLAHMYQETKDPPPKPTRGNKVMTPAQWERYKEQKEMDRRLGALSDDSASEAGENSDDDDDELERSKQAAKQRRKQEAHLAVYRQTMMKVTGEAPPNRPGSSLSALRPGNGSSTDLNNRMSHITLDSKTSGKSSGEDEDEDEDVPLGILAAHGFPNRNRPPTRLATSPSNSNLRAVSQNQGAPSVKGGNLPVFARQLPPDPYYGAGLVQPSNREALALHPTAVPQGAGPSTAHPIHPSGLVGVIAGEERARAARRGSPNPVGGFDMPPHPGMARSQTTGTLPAMGYQGMPPMPGMPPMMPGMPPVLTAGDQAQIQMAQQMTQMMQMQMQWMQQISQTMGVPGNPGPMNMAPYPGMPNPALSRPQSVHMQHPSAPQASQRTMSTLNPSMAPWNSGQQLLPSINVNGSYAPSIAPSERSNIGLASRYRPVSIAPEPEVGAHRRASTFTSTSMRPWSSVDNAARPGQHGTRPSINTLGRRSPLAVQDEDDDEQGWAEMKMKKDKKQKSWALRKGQNALQELYNPAS</sequence>
<dbReference type="PANTHER" id="PTHR42068">
    <property type="entry name" value="YALI0B18964P"/>
    <property type="match status" value="1"/>
</dbReference>